<evidence type="ECO:0000256" key="10">
    <source>
        <dbReference type="RuleBase" id="RU079119"/>
    </source>
</evidence>
<comment type="similarity">
    <text evidence="10">Belongs to the DHHC palmitoyltransferase family.</text>
</comment>
<evidence type="ECO:0000256" key="9">
    <source>
        <dbReference type="ARBA" id="ARBA00048048"/>
    </source>
</evidence>
<reference evidence="13 14" key="1">
    <citation type="journal article" date="2019" name="Sci. Rep.">
        <title>Comparative genomics of chytrid fungi reveal insights into the obligate biotrophic and pathogenic lifestyle of Synchytrium endobioticum.</title>
        <authorList>
            <person name="van de Vossenberg B.T.L.H."/>
            <person name="Warris S."/>
            <person name="Nguyen H.D.T."/>
            <person name="van Gent-Pelzer M.P.E."/>
            <person name="Joly D.L."/>
            <person name="van de Geest H.C."/>
            <person name="Bonants P.J.M."/>
            <person name="Smith D.S."/>
            <person name="Levesque C.A."/>
            <person name="van der Lee T.A.J."/>
        </authorList>
    </citation>
    <scope>NUCLEOTIDE SEQUENCE [LARGE SCALE GENOMIC DNA]</scope>
    <source>
        <strain evidence="13 14">CBS 675.73</strain>
    </source>
</reference>
<evidence type="ECO:0000256" key="4">
    <source>
        <dbReference type="ARBA" id="ARBA00022989"/>
    </source>
</evidence>
<comment type="subcellular location">
    <subcellularLocation>
        <location evidence="1">Membrane</location>
        <topology evidence="1">Multi-pass membrane protein</topology>
    </subcellularLocation>
</comment>
<feature type="compositionally biased region" description="Acidic residues" evidence="11">
    <location>
        <begin position="373"/>
        <end position="382"/>
    </location>
</feature>
<feature type="compositionally biased region" description="Acidic residues" evidence="11">
    <location>
        <begin position="427"/>
        <end position="440"/>
    </location>
</feature>
<comment type="caution">
    <text evidence="13">The sequence shown here is derived from an EMBL/GenBank/DDBJ whole genome shotgun (WGS) entry which is preliminary data.</text>
</comment>
<keyword evidence="3 10" id="KW-0812">Transmembrane</keyword>
<dbReference type="GO" id="GO:0016020">
    <property type="term" value="C:membrane"/>
    <property type="evidence" value="ECO:0007669"/>
    <property type="project" value="UniProtKB-SubCell"/>
</dbReference>
<evidence type="ECO:0000313" key="14">
    <source>
        <dbReference type="Proteomes" id="UP000320333"/>
    </source>
</evidence>
<keyword evidence="14" id="KW-1185">Reference proteome</keyword>
<dbReference type="InterPro" id="IPR001594">
    <property type="entry name" value="Palmitoyltrfase_DHHC"/>
</dbReference>
<evidence type="ECO:0000256" key="6">
    <source>
        <dbReference type="ARBA" id="ARBA00023139"/>
    </source>
</evidence>
<dbReference type="STRING" id="246404.A0A507FB82"/>
<dbReference type="PROSITE" id="PS50216">
    <property type="entry name" value="DHHC"/>
    <property type="match status" value="1"/>
</dbReference>
<dbReference type="EMBL" id="QEAP01000216">
    <property type="protein sequence ID" value="TPX72586.1"/>
    <property type="molecule type" value="Genomic_DNA"/>
</dbReference>
<accession>A0A507FB82</accession>
<dbReference type="GO" id="GO:0019706">
    <property type="term" value="F:protein-cysteine S-palmitoyltransferase activity"/>
    <property type="evidence" value="ECO:0007669"/>
    <property type="project" value="UniProtKB-EC"/>
</dbReference>
<organism evidence="13 14">
    <name type="scientific">Chytriomyces confervae</name>
    <dbReference type="NCBI Taxonomy" id="246404"/>
    <lineage>
        <taxon>Eukaryota</taxon>
        <taxon>Fungi</taxon>
        <taxon>Fungi incertae sedis</taxon>
        <taxon>Chytridiomycota</taxon>
        <taxon>Chytridiomycota incertae sedis</taxon>
        <taxon>Chytridiomycetes</taxon>
        <taxon>Chytridiales</taxon>
        <taxon>Chytriomycetaceae</taxon>
        <taxon>Chytriomyces</taxon>
    </lineage>
</organism>
<keyword evidence="5 10" id="KW-0472">Membrane</keyword>
<dbReference type="OrthoDB" id="331948at2759"/>
<evidence type="ECO:0000256" key="5">
    <source>
        <dbReference type="ARBA" id="ARBA00023136"/>
    </source>
</evidence>
<evidence type="ECO:0000256" key="11">
    <source>
        <dbReference type="SAM" id="MobiDB-lite"/>
    </source>
</evidence>
<dbReference type="Pfam" id="PF01529">
    <property type="entry name" value="DHHC"/>
    <property type="match status" value="1"/>
</dbReference>
<keyword evidence="2 10" id="KW-0808">Transferase</keyword>
<feature type="domain" description="Palmitoyltransferase DHHC" evidence="12">
    <location>
        <begin position="93"/>
        <end position="232"/>
    </location>
</feature>
<gene>
    <name evidence="13" type="ORF">CcCBS67573_g05728</name>
</gene>
<dbReference type="PANTHER" id="PTHR12246">
    <property type="entry name" value="PALMITOYLTRANSFERASE ZDHHC16"/>
    <property type="match status" value="1"/>
</dbReference>
<keyword evidence="4 10" id="KW-1133">Transmembrane helix</keyword>
<comment type="catalytic activity">
    <reaction evidence="9 10">
        <text>L-cysteinyl-[protein] + hexadecanoyl-CoA = S-hexadecanoyl-L-cysteinyl-[protein] + CoA</text>
        <dbReference type="Rhea" id="RHEA:36683"/>
        <dbReference type="Rhea" id="RHEA-COMP:10131"/>
        <dbReference type="Rhea" id="RHEA-COMP:11032"/>
        <dbReference type="ChEBI" id="CHEBI:29950"/>
        <dbReference type="ChEBI" id="CHEBI:57287"/>
        <dbReference type="ChEBI" id="CHEBI:57379"/>
        <dbReference type="ChEBI" id="CHEBI:74151"/>
        <dbReference type="EC" id="2.3.1.225"/>
    </reaction>
</comment>
<dbReference type="AlphaFoldDB" id="A0A507FB82"/>
<feature type="region of interest" description="Disordered" evidence="11">
    <location>
        <begin position="351"/>
        <end position="452"/>
    </location>
</feature>
<dbReference type="InterPro" id="IPR039859">
    <property type="entry name" value="PFA4/ZDH16/20/ERF2-like"/>
</dbReference>
<evidence type="ECO:0000256" key="1">
    <source>
        <dbReference type="ARBA" id="ARBA00004141"/>
    </source>
</evidence>
<dbReference type="Proteomes" id="UP000320333">
    <property type="component" value="Unassembled WGS sequence"/>
</dbReference>
<keyword evidence="6" id="KW-0564">Palmitate</keyword>
<feature type="compositionally biased region" description="Polar residues" evidence="11">
    <location>
        <begin position="353"/>
        <end position="362"/>
    </location>
</feature>
<comment type="domain">
    <text evidence="10">The DHHC domain is required for palmitoyltransferase activity.</text>
</comment>
<feature type="transmembrane region" description="Helical" evidence="10">
    <location>
        <begin position="139"/>
        <end position="162"/>
    </location>
</feature>
<evidence type="ECO:0000256" key="2">
    <source>
        <dbReference type="ARBA" id="ARBA00022679"/>
    </source>
</evidence>
<keyword evidence="8 10" id="KW-0012">Acyltransferase</keyword>
<keyword evidence="7" id="KW-0449">Lipoprotein</keyword>
<protein>
    <recommendedName>
        <fullName evidence="10">Palmitoyltransferase</fullName>
        <ecNumber evidence="10">2.3.1.225</ecNumber>
    </recommendedName>
</protein>
<evidence type="ECO:0000313" key="13">
    <source>
        <dbReference type="EMBL" id="TPX72586.1"/>
    </source>
</evidence>
<dbReference type="EC" id="2.3.1.225" evidence="10"/>
<sequence>MGKWYDWIAVCGTVFLITFVPISSQLLVLVPWLTFSGESNQLILLLPFNIAVLSIWANYFLACRTDPGHTPTGYHPLNHQQGGLVERKKSSGGLRFCRKCNAFKPPRAHHCSECKRCVLKMDHHCPWLNNCVGFYNHGYFVRFICSVGLASSYLLCLFGVYLTRLINSQQYSFHSIPNLLKYYAPAPSNLALVIMIVNVIILVILLLTVGILSLWQLYYIASNTTTIESLENDKIDSLVRKGVISSTKRYPYDLGSAVDNMKTVLGPRVLFWWVPLPMRGDGVRFSVNPELLSRSKRKARGRKGIFGWIVGWFSSEARSEKNEDDSSGDELVDLSWPPEEYYEYKAGYAPSNMRASAPSNSPVRDASRLIESSESEGDENSSGDDQQHVQEQHSQFQRRRLIRRGSEGYLVRTGDLAPVRGPYVSESESEEEFESSDDDIPLNRLKTSPNKE</sequence>
<evidence type="ECO:0000256" key="7">
    <source>
        <dbReference type="ARBA" id="ARBA00023288"/>
    </source>
</evidence>
<feature type="transmembrane region" description="Helical" evidence="10">
    <location>
        <begin position="190"/>
        <end position="215"/>
    </location>
</feature>
<evidence type="ECO:0000256" key="3">
    <source>
        <dbReference type="ARBA" id="ARBA00022692"/>
    </source>
</evidence>
<evidence type="ECO:0000259" key="12">
    <source>
        <dbReference type="Pfam" id="PF01529"/>
    </source>
</evidence>
<feature type="transmembrane region" description="Helical" evidence="10">
    <location>
        <begin position="42"/>
        <end position="61"/>
    </location>
</feature>
<evidence type="ECO:0000256" key="8">
    <source>
        <dbReference type="ARBA" id="ARBA00023315"/>
    </source>
</evidence>
<name>A0A507FB82_9FUNG</name>
<proteinExistence type="inferred from homology"/>
<feature type="transmembrane region" description="Helical" evidence="10">
    <location>
        <begin position="6"/>
        <end position="30"/>
    </location>
</feature>